<dbReference type="AlphaFoldDB" id="X1CQP8"/>
<evidence type="ECO:0000313" key="1">
    <source>
        <dbReference type="EMBL" id="GAH10142.1"/>
    </source>
</evidence>
<gene>
    <name evidence="1" type="ORF">S01H4_52099</name>
</gene>
<sequence length="50" mass="5802">YKLEFLCQLLKSRFEAKVSFGGTLSFLVRRLFVAQNGSLLRYIRHALLTP</sequence>
<name>X1CQP8_9ZZZZ</name>
<dbReference type="EMBL" id="BART01029731">
    <property type="protein sequence ID" value="GAH10142.1"/>
    <property type="molecule type" value="Genomic_DNA"/>
</dbReference>
<organism evidence="1">
    <name type="scientific">marine sediment metagenome</name>
    <dbReference type="NCBI Taxonomy" id="412755"/>
    <lineage>
        <taxon>unclassified sequences</taxon>
        <taxon>metagenomes</taxon>
        <taxon>ecological metagenomes</taxon>
    </lineage>
</organism>
<protein>
    <submittedName>
        <fullName evidence="1">Uncharacterized protein</fullName>
    </submittedName>
</protein>
<proteinExistence type="predicted"/>
<accession>X1CQP8</accession>
<comment type="caution">
    <text evidence="1">The sequence shown here is derived from an EMBL/GenBank/DDBJ whole genome shotgun (WGS) entry which is preliminary data.</text>
</comment>
<feature type="non-terminal residue" evidence="1">
    <location>
        <position position="1"/>
    </location>
</feature>
<reference evidence="1" key="1">
    <citation type="journal article" date="2014" name="Front. Microbiol.">
        <title>High frequency of phylogenetically diverse reductive dehalogenase-homologous genes in deep subseafloor sedimentary metagenomes.</title>
        <authorList>
            <person name="Kawai M."/>
            <person name="Futagami T."/>
            <person name="Toyoda A."/>
            <person name="Takaki Y."/>
            <person name="Nishi S."/>
            <person name="Hori S."/>
            <person name="Arai W."/>
            <person name="Tsubouchi T."/>
            <person name="Morono Y."/>
            <person name="Uchiyama I."/>
            <person name="Ito T."/>
            <person name="Fujiyama A."/>
            <person name="Inagaki F."/>
            <person name="Takami H."/>
        </authorList>
    </citation>
    <scope>NUCLEOTIDE SEQUENCE</scope>
    <source>
        <strain evidence="1">Expedition CK06-06</strain>
    </source>
</reference>